<gene>
    <name evidence="2" type="ORF">SAMN02982917_0814</name>
</gene>
<proteinExistence type="predicted"/>
<evidence type="ECO:0000313" key="3">
    <source>
        <dbReference type="Proteomes" id="UP000192936"/>
    </source>
</evidence>
<feature type="compositionally biased region" description="Basic and acidic residues" evidence="1">
    <location>
        <begin position="32"/>
        <end position="47"/>
    </location>
</feature>
<name>A0A1X7DQ85_9PROT</name>
<accession>A0A1X7DQ85</accession>
<feature type="compositionally biased region" description="Basic and acidic residues" evidence="1">
    <location>
        <begin position="1"/>
        <end position="16"/>
    </location>
</feature>
<feature type="region of interest" description="Disordered" evidence="1">
    <location>
        <begin position="1"/>
        <end position="55"/>
    </location>
</feature>
<sequence>MSGTKERNQEQDRPAGHDPAAPVEGDGAVPRTTEENKKAAEGERFEKAPNPGHPV</sequence>
<dbReference type="RefSeq" id="WP_167393159.1">
    <property type="nucleotide sequence ID" value="NZ_FXAK01000001.1"/>
</dbReference>
<evidence type="ECO:0000256" key="1">
    <source>
        <dbReference type="SAM" id="MobiDB-lite"/>
    </source>
</evidence>
<evidence type="ECO:0000313" key="2">
    <source>
        <dbReference type="EMBL" id="SMF19416.1"/>
    </source>
</evidence>
<protein>
    <submittedName>
        <fullName evidence="2">Uncharacterized protein</fullName>
    </submittedName>
</protein>
<dbReference type="AlphaFoldDB" id="A0A1X7DQ85"/>
<organism evidence="2 3">
    <name type="scientific">Azospirillum oryzae</name>
    <dbReference type="NCBI Taxonomy" id="286727"/>
    <lineage>
        <taxon>Bacteria</taxon>
        <taxon>Pseudomonadati</taxon>
        <taxon>Pseudomonadota</taxon>
        <taxon>Alphaproteobacteria</taxon>
        <taxon>Rhodospirillales</taxon>
        <taxon>Azospirillaceae</taxon>
        <taxon>Azospirillum</taxon>
    </lineage>
</organism>
<dbReference type="Proteomes" id="UP000192936">
    <property type="component" value="Unassembled WGS sequence"/>
</dbReference>
<reference evidence="2 3" key="1">
    <citation type="submission" date="2017-04" db="EMBL/GenBank/DDBJ databases">
        <authorList>
            <person name="Afonso C.L."/>
            <person name="Miller P.J."/>
            <person name="Scott M.A."/>
            <person name="Spackman E."/>
            <person name="Goraichik I."/>
            <person name="Dimitrov K.M."/>
            <person name="Suarez D.L."/>
            <person name="Swayne D.E."/>
        </authorList>
    </citation>
    <scope>NUCLEOTIDE SEQUENCE [LARGE SCALE GENOMIC DNA]</scope>
    <source>
        <strain evidence="2 3">A2P</strain>
    </source>
</reference>
<dbReference type="EMBL" id="FXAK01000001">
    <property type="protein sequence ID" value="SMF19416.1"/>
    <property type="molecule type" value="Genomic_DNA"/>
</dbReference>